<dbReference type="RefSeq" id="WP_243830853.1">
    <property type="nucleotide sequence ID" value="NZ_AP021889.1"/>
</dbReference>
<keyword evidence="3" id="KW-1185">Reference proteome</keyword>
<gene>
    <name evidence="2" type="ORF">THMIRHAS_00280</name>
</gene>
<organism evidence="2 3">
    <name type="scientific">Thiosulfatimonas sediminis</name>
    <dbReference type="NCBI Taxonomy" id="2675054"/>
    <lineage>
        <taxon>Bacteria</taxon>
        <taxon>Pseudomonadati</taxon>
        <taxon>Pseudomonadota</taxon>
        <taxon>Gammaproteobacteria</taxon>
        <taxon>Thiotrichales</taxon>
        <taxon>Piscirickettsiaceae</taxon>
        <taxon>Thiosulfatimonas</taxon>
    </lineage>
</organism>
<evidence type="ECO:0000313" key="3">
    <source>
        <dbReference type="Proteomes" id="UP000501726"/>
    </source>
</evidence>
<proteinExistence type="predicted"/>
<dbReference type="EMBL" id="AP021889">
    <property type="protein sequence ID" value="BBP44655.1"/>
    <property type="molecule type" value="Genomic_DNA"/>
</dbReference>
<evidence type="ECO:0000259" key="1">
    <source>
        <dbReference type="Pfam" id="PF10137"/>
    </source>
</evidence>
<feature type="domain" description="CD-NTase-associated protein 12/Pycsar effector protein TIR" evidence="1">
    <location>
        <begin position="81"/>
        <end position="202"/>
    </location>
</feature>
<protein>
    <recommendedName>
        <fullName evidence="1">CD-NTase-associated protein 12/Pycsar effector protein TIR domain-containing protein</fullName>
    </recommendedName>
</protein>
<accession>A0A6F8PRB5</accession>
<dbReference type="Pfam" id="PF10137">
    <property type="entry name" value="CAP12-PCTIR_TIR"/>
    <property type="match status" value="1"/>
</dbReference>
<dbReference type="KEGG" id="tse:THMIRHAS_00280"/>
<reference evidence="3" key="1">
    <citation type="submission" date="2019-11" db="EMBL/GenBank/DDBJ databases">
        <title>Isolation and characterization of two novel species in the genus Thiomicrorhabdus.</title>
        <authorList>
            <person name="Mochizuki J."/>
            <person name="Kojima H."/>
            <person name="Fukui M."/>
        </authorList>
    </citation>
    <scope>NUCLEOTIDE SEQUENCE [LARGE SCALE GENOMIC DNA]</scope>
    <source>
        <strain evidence="3">aks77</strain>
    </source>
</reference>
<dbReference type="GO" id="GO:0050135">
    <property type="term" value="F:NADP+ nucleosidase activity"/>
    <property type="evidence" value="ECO:0007669"/>
    <property type="project" value="InterPro"/>
</dbReference>
<dbReference type="InterPro" id="IPR019302">
    <property type="entry name" value="CAP12/PCTIR_TIR_dom"/>
</dbReference>
<sequence length="229" mass="25173">MDLEKVQEILVANGYMVDEIKAIGYGQQIKFTNGSSVNVYDSGKIVVGGKEQDNVKALLGLNPGGQPAAVPAAGIVRGNNKVFVVYGHDEPARTQLEAMLRRWGMEPLILDQLPSEGQTIIEKLEAYTADVQFAVVLATPDDKGHRSEHPDESAYRARQNVVLELGMLLSKLGRKRVAILLKQQENMERPSDIQGLIYIPFKDDLAKEAGLILAKEMCAQGYNIDVARI</sequence>
<dbReference type="Proteomes" id="UP000501726">
    <property type="component" value="Chromosome"/>
</dbReference>
<name>A0A6F8PRB5_9GAMM</name>
<dbReference type="AlphaFoldDB" id="A0A6F8PRB5"/>
<evidence type="ECO:0000313" key="2">
    <source>
        <dbReference type="EMBL" id="BBP44655.1"/>
    </source>
</evidence>